<dbReference type="EMBL" id="LQBM01000004">
    <property type="protein sequence ID" value="KUG57785.1"/>
    <property type="molecule type" value="Genomic_DNA"/>
</dbReference>
<feature type="region of interest" description="Disordered" evidence="1">
    <location>
        <begin position="121"/>
        <end position="143"/>
    </location>
</feature>
<feature type="domain" description="Terminase small subunit actinomycetes phage-type" evidence="2">
    <location>
        <begin position="29"/>
        <end position="112"/>
    </location>
</feature>
<organism evidence="3 4">
    <name type="scientific">Nesterenkonia jeotgali</name>
    <dbReference type="NCBI Taxonomy" id="317018"/>
    <lineage>
        <taxon>Bacteria</taxon>
        <taxon>Bacillati</taxon>
        <taxon>Actinomycetota</taxon>
        <taxon>Actinomycetes</taxon>
        <taxon>Micrococcales</taxon>
        <taxon>Micrococcaceae</taxon>
        <taxon>Nesterenkonia</taxon>
    </lineage>
</organism>
<dbReference type="RefSeq" id="WP_058889019.1">
    <property type="nucleotide sequence ID" value="NZ_LQBM01000004.1"/>
</dbReference>
<evidence type="ECO:0000313" key="4">
    <source>
        <dbReference type="Proteomes" id="UP000054023"/>
    </source>
</evidence>
<keyword evidence="4" id="KW-1185">Reference proteome</keyword>
<comment type="caution">
    <text evidence="3">The sequence shown here is derived from an EMBL/GenBank/DDBJ whole genome shotgun (WGS) entry which is preliminary data.</text>
</comment>
<evidence type="ECO:0000256" key="1">
    <source>
        <dbReference type="SAM" id="MobiDB-lite"/>
    </source>
</evidence>
<dbReference type="InterPro" id="IPR057630">
    <property type="entry name" value="Terminase_6"/>
</dbReference>
<evidence type="ECO:0000313" key="3">
    <source>
        <dbReference type="EMBL" id="KUG57785.1"/>
    </source>
</evidence>
<protein>
    <recommendedName>
        <fullName evidence="2">Terminase small subunit actinomycetes phage-type domain-containing protein</fullName>
    </recommendedName>
</protein>
<gene>
    <name evidence="3" type="ORF">AVL63_04480</name>
</gene>
<sequence>MSNELAPELRQLHRGYAGPQKVLQATNAAVREALANGHLTKHDAGAIELARALSRKVDRATRAEEIYLEMLIEGKDLSAAALPASDNTVIPTLLKVYEHLGLTPRARAYIDSINARPVRAVPGSGKKGSGGSKIAGFNRGASG</sequence>
<dbReference type="Proteomes" id="UP000054023">
    <property type="component" value="Unassembled WGS sequence"/>
</dbReference>
<dbReference type="STRING" id="317018.AVL63_04480"/>
<proteinExistence type="predicted"/>
<accession>A0A0W8ICX4</accession>
<dbReference type="Pfam" id="PF23931">
    <property type="entry name" value="Terminase_6"/>
    <property type="match status" value="1"/>
</dbReference>
<dbReference type="AlphaFoldDB" id="A0A0W8ICX4"/>
<name>A0A0W8ICX4_9MICC</name>
<evidence type="ECO:0000259" key="2">
    <source>
        <dbReference type="Pfam" id="PF23931"/>
    </source>
</evidence>
<reference evidence="4" key="1">
    <citation type="submission" date="2015-12" db="EMBL/GenBank/DDBJ databases">
        <authorList>
            <person name="Nair G.R."/>
            <person name="Kaur G."/>
            <person name="Mayilraj S."/>
        </authorList>
    </citation>
    <scope>NUCLEOTIDE SEQUENCE [LARGE SCALE GENOMIC DNA]</scope>
    <source>
        <strain evidence="4">CD08_7</strain>
    </source>
</reference>